<dbReference type="InterPro" id="IPR050652">
    <property type="entry name" value="AN1_A20_ZnFinger"/>
</dbReference>
<dbReference type="Gene3D" id="1.20.5.4770">
    <property type="match status" value="1"/>
</dbReference>
<evidence type="ECO:0000256" key="3">
    <source>
        <dbReference type="ARBA" id="ARBA00022771"/>
    </source>
</evidence>
<comment type="caution">
    <text evidence="9">The sequence shown here is derived from an EMBL/GenBank/DDBJ whole genome shotgun (WGS) entry which is preliminary data.</text>
</comment>
<dbReference type="AlphaFoldDB" id="A0A9D4TIX0"/>
<proteinExistence type="predicted"/>
<evidence type="ECO:0000256" key="6">
    <source>
        <dbReference type="SAM" id="MobiDB-lite"/>
    </source>
</evidence>
<evidence type="ECO:0000259" key="7">
    <source>
        <dbReference type="PROSITE" id="PS51036"/>
    </source>
</evidence>
<comment type="function">
    <text evidence="1">May be involved in environmental stress response.</text>
</comment>
<keyword evidence="4" id="KW-0862">Zinc</keyword>
<accession>A0A9D4TIX0</accession>
<dbReference type="SUPFAM" id="SSF118310">
    <property type="entry name" value="AN1-like Zinc finger"/>
    <property type="match status" value="1"/>
</dbReference>
<dbReference type="GO" id="GO:0003677">
    <property type="term" value="F:DNA binding"/>
    <property type="evidence" value="ECO:0007669"/>
    <property type="project" value="InterPro"/>
</dbReference>
<dbReference type="PROSITE" id="PS51039">
    <property type="entry name" value="ZF_AN1"/>
    <property type="match status" value="1"/>
</dbReference>
<evidence type="ECO:0000256" key="4">
    <source>
        <dbReference type="ARBA" id="ARBA00022833"/>
    </source>
</evidence>
<evidence type="ECO:0000313" key="9">
    <source>
        <dbReference type="EMBL" id="KAI3426851.1"/>
    </source>
</evidence>
<reference evidence="9" key="1">
    <citation type="journal article" date="2019" name="Plant J.">
        <title>Chlorella vulgaris genome assembly and annotation reveals the molecular basis for metabolic acclimation to high light conditions.</title>
        <authorList>
            <person name="Cecchin M."/>
            <person name="Marcolungo L."/>
            <person name="Rossato M."/>
            <person name="Girolomoni L."/>
            <person name="Cosentino E."/>
            <person name="Cuine S."/>
            <person name="Li-Beisson Y."/>
            <person name="Delledonne M."/>
            <person name="Ballottari M."/>
        </authorList>
    </citation>
    <scope>NUCLEOTIDE SEQUENCE</scope>
    <source>
        <strain evidence="9">211/11P</strain>
    </source>
</reference>
<dbReference type="EMBL" id="SIDB01000010">
    <property type="protein sequence ID" value="KAI3426851.1"/>
    <property type="molecule type" value="Genomic_DNA"/>
</dbReference>
<feature type="compositionally biased region" description="Low complexity" evidence="6">
    <location>
        <begin position="80"/>
        <end position="95"/>
    </location>
</feature>
<evidence type="ECO:0000256" key="1">
    <source>
        <dbReference type="ARBA" id="ARBA00003732"/>
    </source>
</evidence>
<dbReference type="SUPFAM" id="SSF57716">
    <property type="entry name" value="Glucocorticoid receptor-like (DNA-binding domain)"/>
    <property type="match status" value="1"/>
</dbReference>
<dbReference type="Proteomes" id="UP001055712">
    <property type="component" value="Unassembled WGS sequence"/>
</dbReference>
<dbReference type="InterPro" id="IPR035896">
    <property type="entry name" value="AN1-like_Znf"/>
</dbReference>
<organism evidence="9 10">
    <name type="scientific">Chlorella vulgaris</name>
    <name type="common">Green alga</name>
    <dbReference type="NCBI Taxonomy" id="3077"/>
    <lineage>
        <taxon>Eukaryota</taxon>
        <taxon>Viridiplantae</taxon>
        <taxon>Chlorophyta</taxon>
        <taxon>core chlorophytes</taxon>
        <taxon>Trebouxiophyceae</taxon>
        <taxon>Chlorellales</taxon>
        <taxon>Chlorellaceae</taxon>
        <taxon>Chlorella clade</taxon>
        <taxon>Chlorella</taxon>
    </lineage>
</organism>
<protein>
    <submittedName>
        <fullName evidence="9">Uncharacterized protein</fullName>
    </submittedName>
</protein>
<reference evidence="9" key="2">
    <citation type="submission" date="2020-11" db="EMBL/GenBank/DDBJ databases">
        <authorList>
            <person name="Cecchin M."/>
            <person name="Marcolungo L."/>
            <person name="Rossato M."/>
            <person name="Girolomoni L."/>
            <person name="Cosentino E."/>
            <person name="Cuine S."/>
            <person name="Li-Beisson Y."/>
            <person name="Delledonne M."/>
            <person name="Ballottari M."/>
        </authorList>
    </citation>
    <scope>NUCLEOTIDE SEQUENCE</scope>
    <source>
        <strain evidence="9">211/11P</strain>
        <tissue evidence="9">Whole cell</tissue>
    </source>
</reference>
<gene>
    <name evidence="9" type="ORF">D9Q98_006797</name>
</gene>
<dbReference type="SMART" id="SM00259">
    <property type="entry name" value="ZnF_A20"/>
    <property type="match status" value="1"/>
</dbReference>
<dbReference type="GO" id="GO:0008270">
    <property type="term" value="F:zinc ion binding"/>
    <property type="evidence" value="ECO:0007669"/>
    <property type="project" value="UniProtKB-KW"/>
</dbReference>
<dbReference type="PANTHER" id="PTHR10634">
    <property type="entry name" value="AN1-TYPE ZINC FINGER PROTEIN"/>
    <property type="match status" value="1"/>
</dbReference>
<feature type="domain" description="AN1-type" evidence="8">
    <location>
        <begin position="106"/>
        <end position="152"/>
    </location>
</feature>
<dbReference type="PROSITE" id="PS51036">
    <property type="entry name" value="ZF_A20"/>
    <property type="match status" value="1"/>
</dbReference>
<feature type="domain" description="A20-type" evidence="7">
    <location>
        <begin position="10"/>
        <end position="44"/>
    </location>
</feature>
<dbReference type="InterPro" id="IPR000058">
    <property type="entry name" value="Znf_AN1"/>
</dbReference>
<keyword evidence="2" id="KW-0479">Metal-binding</keyword>
<evidence type="ECO:0000256" key="5">
    <source>
        <dbReference type="PROSITE-ProRule" id="PRU00449"/>
    </source>
</evidence>
<name>A0A9D4TIX0_CHLVU</name>
<dbReference type="OrthoDB" id="513119at2759"/>
<dbReference type="Pfam" id="PF01754">
    <property type="entry name" value="zf-A20"/>
    <property type="match status" value="1"/>
</dbReference>
<keyword evidence="10" id="KW-1185">Reference proteome</keyword>
<dbReference type="PANTHER" id="PTHR10634:SF149">
    <property type="entry name" value="AN1-TYPE DOMAIN-CONTAINING PROTEIN-RELATED"/>
    <property type="match status" value="1"/>
</dbReference>
<dbReference type="Pfam" id="PF01428">
    <property type="entry name" value="zf-AN1"/>
    <property type="match status" value="1"/>
</dbReference>
<dbReference type="SMART" id="SM00154">
    <property type="entry name" value="ZnF_AN1"/>
    <property type="match status" value="1"/>
</dbReference>
<evidence type="ECO:0000256" key="2">
    <source>
        <dbReference type="ARBA" id="ARBA00022723"/>
    </source>
</evidence>
<evidence type="ECO:0000313" key="10">
    <source>
        <dbReference type="Proteomes" id="UP001055712"/>
    </source>
</evidence>
<dbReference type="InterPro" id="IPR002653">
    <property type="entry name" value="Znf_A20"/>
</dbReference>
<keyword evidence="3 5" id="KW-0863">Zinc-finger</keyword>
<feature type="region of interest" description="Disordered" evidence="6">
    <location>
        <begin position="80"/>
        <end position="106"/>
    </location>
</feature>
<dbReference type="Gene3D" id="4.10.1110.10">
    <property type="entry name" value="AN1-like Zinc finger"/>
    <property type="match status" value="1"/>
</dbReference>
<evidence type="ECO:0000259" key="8">
    <source>
        <dbReference type="PROSITE" id="PS51039"/>
    </source>
</evidence>
<sequence>MDSTAQNQDAQGPTLCAGGCGFYGSSDTHGFCSVCYKAHQSTATLAASSPSPAAPAAAATAAAPAVKPAEPTPQPLVEEAAVPPAAAAAVAESAASPPPADDKPVQENRSRCFCCRKKIGLLGFECRCGYAFCSTHRHAQDHACPFDYATFDKANLAKANTKVVAAKVDKL</sequence>